<dbReference type="EMBL" id="AVOT02140816">
    <property type="protein sequence ID" value="MBW0590958.1"/>
    <property type="molecule type" value="Genomic_DNA"/>
</dbReference>
<sequence>MGPLGPFWPKSNEAKRIQPSALKARWVPNHRWAHLSQPLAPNLNSAKNGQKDPRTQIGQEPKSGHSQPLASGSHQLKSSNISPPCREGL</sequence>
<comment type="caution">
    <text evidence="2">The sequence shown here is derived from an EMBL/GenBank/DDBJ whole genome shotgun (WGS) entry which is preliminary data.</text>
</comment>
<dbReference type="AlphaFoldDB" id="A0A9Q3QA05"/>
<dbReference type="Proteomes" id="UP000765509">
    <property type="component" value="Unassembled WGS sequence"/>
</dbReference>
<protein>
    <submittedName>
        <fullName evidence="2">Uncharacterized protein</fullName>
    </submittedName>
</protein>
<feature type="compositionally biased region" description="Polar residues" evidence="1">
    <location>
        <begin position="64"/>
        <end position="82"/>
    </location>
</feature>
<gene>
    <name evidence="2" type="ORF">O181_130673</name>
</gene>
<evidence type="ECO:0000256" key="1">
    <source>
        <dbReference type="SAM" id="MobiDB-lite"/>
    </source>
</evidence>
<reference evidence="2" key="1">
    <citation type="submission" date="2021-03" db="EMBL/GenBank/DDBJ databases">
        <title>Draft genome sequence of rust myrtle Austropuccinia psidii MF-1, a brazilian biotype.</title>
        <authorList>
            <person name="Quecine M.C."/>
            <person name="Pachon D.M.R."/>
            <person name="Bonatelli M.L."/>
            <person name="Correr F.H."/>
            <person name="Franceschini L.M."/>
            <person name="Leite T.F."/>
            <person name="Margarido G.R.A."/>
            <person name="Almeida C.A."/>
            <person name="Ferrarezi J.A."/>
            <person name="Labate C.A."/>
        </authorList>
    </citation>
    <scope>NUCLEOTIDE SEQUENCE</scope>
    <source>
        <strain evidence="2">MF-1</strain>
    </source>
</reference>
<name>A0A9Q3QA05_9BASI</name>
<evidence type="ECO:0000313" key="2">
    <source>
        <dbReference type="EMBL" id="MBW0590958.1"/>
    </source>
</evidence>
<organism evidence="2 3">
    <name type="scientific">Austropuccinia psidii MF-1</name>
    <dbReference type="NCBI Taxonomy" id="1389203"/>
    <lineage>
        <taxon>Eukaryota</taxon>
        <taxon>Fungi</taxon>
        <taxon>Dikarya</taxon>
        <taxon>Basidiomycota</taxon>
        <taxon>Pucciniomycotina</taxon>
        <taxon>Pucciniomycetes</taxon>
        <taxon>Pucciniales</taxon>
        <taxon>Sphaerophragmiaceae</taxon>
        <taxon>Austropuccinia</taxon>
    </lineage>
</organism>
<proteinExistence type="predicted"/>
<accession>A0A9Q3QA05</accession>
<evidence type="ECO:0000313" key="3">
    <source>
        <dbReference type="Proteomes" id="UP000765509"/>
    </source>
</evidence>
<keyword evidence="3" id="KW-1185">Reference proteome</keyword>
<feature type="region of interest" description="Disordered" evidence="1">
    <location>
        <begin position="36"/>
        <end position="89"/>
    </location>
</feature>